<evidence type="ECO:0000256" key="1">
    <source>
        <dbReference type="SAM" id="MobiDB-lite"/>
    </source>
</evidence>
<dbReference type="OrthoDB" id="583532at2"/>
<sequence length="321" mass="37395">MARSGVQYEDVQRAIHTLLSRGDAPSVQRIREVLGTGSFTTISEHLRQWRIEREENRDQPPAQELPEALQTLTQELWRQAQDTASEGLVLYRQEADQRATDALEVARESERRAEDAGQRESAVADHLANAQTRLEEQSATLASCQAQRDNLSEREAKALQRVQQLEKELTRLQERNEALAAQHHEELTARDAEHQARLHQEEQRNEAAEARLMSLLDDARQERHAADKQHGVRQAQLESRNENLDKQLQEQRTQVAESQQQHREAHWQLEQRKEQDRDRKRQQERLEHRLEEKDAEITALKKRLLETEARLANTPLPPFVY</sequence>
<feature type="region of interest" description="Disordered" evidence="1">
    <location>
        <begin position="253"/>
        <end position="287"/>
    </location>
</feature>
<protein>
    <submittedName>
        <fullName evidence="3">Plasmid replication DNA-binding protein KfrA</fullName>
    </submittedName>
</protein>
<dbReference type="Proteomes" id="UP000249700">
    <property type="component" value="Unassembled WGS sequence"/>
</dbReference>
<evidence type="ECO:0000259" key="2">
    <source>
        <dbReference type="Pfam" id="PF11740"/>
    </source>
</evidence>
<proteinExistence type="predicted"/>
<keyword evidence="3" id="KW-0238">DNA-binding</keyword>
<gene>
    <name evidence="3" type="ORF">BCL93_107149</name>
</gene>
<dbReference type="Pfam" id="PF11740">
    <property type="entry name" value="KfrA_N"/>
    <property type="match status" value="1"/>
</dbReference>
<dbReference type="GO" id="GO:0003677">
    <property type="term" value="F:DNA binding"/>
    <property type="evidence" value="ECO:0007669"/>
    <property type="project" value="UniProtKB-KW"/>
</dbReference>
<name>A0A328XND2_9GAMM</name>
<dbReference type="RefSeq" id="WP_112055324.1">
    <property type="nucleotide sequence ID" value="NZ_QLSX01000007.1"/>
</dbReference>
<dbReference type="AlphaFoldDB" id="A0A328XND2"/>
<accession>A0A328XND2</accession>
<evidence type="ECO:0000313" key="3">
    <source>
        <dbReference type="EMBL" id="RAR60345.1"/>
    </source>
</evidence>
<feature type="region of interest" description="Disordered" evidence="1">
    <location>
        <begin position="221"/>
        <end position="241"/>
    </location>
</feature>
<feature type="domain" description="KfrA N-terminal DNA-binding" evidence="2">
    <location>
        <begin position="7"/>
        <end position="116"/>
    </location>
</feature>
<organism evidence="3 4">
    <name type="scientific">Onishia taeanensis</name>
    <dbReference type="NCBI Taxonomy" id="284577"/>
    <lineage>
        <taxon>Bacteria</taxon>
        <taxon>Pseudomonadati</taxon>
        <taxon>Pseudomonadota</taxon>
        <taxon>Gammaproteobacteria</taxon>
        <taxon>Oceanospirillales</taxon>
        <taxon>Halomonadaceae</taxon>
        <taxon>Onishia</taxon>
    </lineage>
</organism>
<comment type="caution">
    <text evidence="3">The sequence shown here is derived from an EMBL/GenBank/DDBJ whole genome shotgun (WGS) entry which is preliminary data.</text>
</comment>
<reference evidence="3 4" key="1">
    <citation type="submission" date="2018-06" db="EMBL/GenBank/DDBJ databases">
        <title>Comparative analysis of microorganisms from saline springs in Andes Mountain Range, Colombia.</title>
        <authorList>
            <person name="Rubin E."/>
        </authorList>
    </citation>
    <scope>NUCLEOTIDE SEQUENCE [LARGE SCALE GENOMIC DNA]</scope>
    <source>
        <strain evidence="3 4">USBA-857</strain>
    </source>
</reference>
<dbReference type="InterPro" id="IPR021104">
    <property type="entry name" value="KfrA_DNA-bd_N"/>
</dbReference>
<evidence type="ECO:0000313" key="4">
    <source>
        <dbReference type="Proteomes" id="UP000249700"/>
    </source>
</evidence>
<dbReference type="EMBL" id="QLSX01000007">
    <property type="protein sequence ID" value="RAR60345.1"/>
    <property type="molecule type" value="Genomic_DNA"/>
</dbReference>
<feature type="compositionally biased region" description="Basic and acidic residues" evidence="1">
    <location>
        <begin position="221"/>
        <end position="230"/>
    </location>
</feature>
<feature type="compositionally biased region" description="Basic and acidic residues" evidence="1">
    <location>
        <begin position="260"/>
        <end position="287"/>
    </location>
</feature>